<dbReference type="SUPFAM" id="SSF52540">
    <property type="entry name" value="P-loop containing nucleoside triphosphate hydrolases"/>
    <property type="match status" value="1"/>
</dbReference>
<dbReference type="GO" id="GO:0009360">
    <property type="term" value="C:DNA polymerase III complex"/>
    <property type="evidence" value="ECO:0007669"/>
    <property type="project" value="InterPro"/>
</dbReference>
<accession>A0A4R3YV67</accession>
<dbReference type="InterPro" id="IPR008921">
    <property type="entry name" value="DNA_pol3_clamp-load_cplx_C"/>
</dbReference>
<dbReference type="GeneID" id="98915904"/>
<dbReference type="GO" id="GO:0006261">
    <property type="term" value="P:DNA-templated DNA replication"/>
    <property type="evidence" value="ECO:0007669"/>
    <property type="project" value="TreeGrafter"/>
</dbReference>
<feature type="domain" description="DNA polymerase III delta N-terminal" evidence="9">
    <location>
        <begin position="3"/>
        <end position="126"/>
    </location>
</feature>
<comment type="similarity">
    <text evidence="7">Belongs to the DNA polymerase HolA subunit family.</text>
</comment>
<dbReference type="Gene3D" id="3.40.50.300">
    <property type="entry name" value="P-loop containing nucleotide triphosphate hydrolases"/>
    <property type="match status" value="1"/>
</dbReference>
<dbReference type="InterPro" id="IPR005790">
    <property type="entry name" value="DNA_polIII_delta"/>
</dbReference>
<reference evidence="11 12" key="1">
    <citation type="submission" date="2019-03" db="EMBL/GenBank/DDBJ databases">
        <title>Genomic Encyclopedia of Type Strains, Phase IV (KMG-IV): sequencing the most valuable type-strain genomes for metagenomic binning, comparative biology and taxonomic classification.</title>
        <authorList>
            <person name="Goeker M."/>
        </authorList>
    </citation>
    <scope>NUCLEOTIDE SEQUENCE [LARGE SCALE GENOMIC DNA]</scope>
    <source>
        <strain evidence="11 12">DSM 29487</strain>
    </source>
</reference>
<evidence type="ECO:0000313" key="12">
    <source>
        <dbReference type="Proteomes" id="UP000295515"/>
    </source>
</evidence>
<dbReference type="EC" id="2.7.7.7" evidence="1"/>
<keyword evidence="12" id="KW-1185">Reference proteome</keyword>
<evidence type="ECO:0000259" key="10">
    <source>
        <dbReference type="Pfam" id="PF21694"/>
    </source>
</evidence>
<evidence type="ECO:0000256" key="1">
    <source>
        <dbReference type="ARBA" id="ARBA00012417"/>
    </source>
</evidence>
<evidence type="ECO:0000256" key="8">
    <source>
        <dbReference type="ARBA" id="ARBA00049244"/>
    </source>
</evidence>
<keyword evidence="3" id="KW-0808">Transferase</keyword>
<dbReference type="GO" id="GO:0003887">
    <property type="term" value="F:DNA-directed DNA polymerase activity"/>
    <property type="evidence" value="ECO:0007669"/>
    <property type="project" value="UniProtKB-KW"/>
</dbReference>
<evidence type="ECO:0000256" key="4">
    <source>
        <dbReference type="ARBA" id="ARBA00022695"/>
    </source>
</evidence>
<dbReference type="InterPro" id="IPR010372">
    <property type="entry name" value="DNA_pol3_delta_N"/>
</dbReference>
<keyword evidence="5" id="KW-0235">DNA replication</keyword>
<comment type="caution">
    <text evidence="11">The sequence shown here is derived from an EMBL/GenBank/DDBJ whole genome shotgun (WGS) entry which is preliminary data.</text>
</comment>
<dbReference type="PANTHER" id="PTHR34388:SF1">
    <property type="entry name" value="DNA POLYMERASE III SUBUNIT DELTA"/>
    <property type="match status" value="1"/>
</dbReference>
<proteinExistence type="inferred from homology"/>
<keyword evidence="6" id="KW-0239">DNA-directed DNA polymerase</keyword>
<organism evidence="11 12">
    <name type="scientific">Longibaculum muris</name>
    <dbReference type="NCBI Taxonomy" id="1796628"/>
    <lineage>
        <taxon>Bacteria</taxon>
        <taxon>Bacillati</taxon>
        <taxon>Bacillota</taxon>
        <taxon>Erysipelotrichia</taxon>
        <taxon>Erysipelotrichales</taxon>
        <taxon>Coprobacillaceae</taxon>
        <taxon>Longibaculum</taxon>
    </lineage>
</organism>
<gene>
    <name evidence="11" type="ORF">EDD60_11575</name>
</gene>
<dbReference type="Gene3D" id="1.20.272.10">
    <property type="match status" value="1"/>
</dbReference>
<dbReference type="EMBL" id="SMCQ01000015">
    <property type="protein sequence ID" value="TCV96995.1"/>
    <property type="molecule type" value="Genomic_DNA"/>
</dbReference>
<dbReference type="PANTHER" id="PTHR34388">
    <property type="entry name" value="DNA POLYMERASE III SUBUNIT DELTA"/>
    <property type="match status" value="1"/>
</dbReference>
<comment type="catalytic activity">
    <reaction evidence="8">
        <text>DNA(n) + a 2'-deoxyribonucleoside 5'-triphosphate = DNA(n+1) + diphosphate</text>
        <dbReference type="Rhea" id="RHEA:22508"/>
        <dbReference type="Rhea" id="RHEA-COMP:17339"/>
        <dbReference type="Rhea" id="RHEA-COMP:17340"/>
        <dbReference type="ChEBI" id="CHEBI:33019"/>
        <dbReference type="ChEBI" id="CHEBI:61560"/>
        <dbReference type="ChEBI" id="CHEBI:173112"/>
        <dbReference type="EC" id="2.7.7.7"/>
    </reaction>
</comment>
<feature type="domain" description="DNA polymerase III delta subunit-like C-terminal" evidence="10">
    <location>
        <begin position="197"/>
        <end position="317"/>
    </location>
</feature>
<dbReference type="SUPFAM" id="SSF48019">
    <property type="entry name" value="post-AAA+ oligomerization domain-like"/>
    <property type="match status" value="1"/>
</dbReference>
<protein>
    <recommendedName>
        <fullName evidence="2">DNA polymerase III subunit delta</fullName>
        <ecNumber evidence="1">2.7.7.7</ecNumber>
    </recommendedName>
</protein>
<dbReference type="Gene3D" id="1.10.8.60">
    <property type="match status" value="1"/>
</dbReference>
<evidence type="ECO:0000256" key="7">
    <source>
        <dbReference type="ARBA" id="ARBA00034754"/>
    </source>
</evidence>
<evidence type="ECO:0000313" key="11">
    <source>
        <dbReference type="EMBL" id="TCV96995.1"/>
    </source>
</evidence>
<dbReference type="Proteomes" id="UP000295515">
    <property type="component" value="Unassembled WGS sequence"/>
</dbReference>
<evidence type="ECO:0000256" key="5">
    <source>
        <dbReference type="ARBA" id="ARBA00022705"/>
    </source>
</evidence>
<dbReference type="RefSeq" id="WP_066450962.1">
    <property type="nucleotide sequence ID" value="NZ_JANKBF010000014.1"/>
</dbReference>
<sequence length="321" mass="37788">MNYVIYGEEKLLMEQKLASLKKKYAILEEDMNMMTYWCNETSMSAIIEDALTPPFLTEYKMIVLKNPTFLTTQKQKDMSDEDIKMFLDYLAQDNPTTVFVIYHDQKNFDERKKVVKQLRKHTQFIDVEKMDYHQLYKATHKAIKSRGCEIDEDALELFLSRMPNDLLEISQEVNKICLYSHHIDKKTVDLMVVKQVEENVFELTKAILNKETAKSIQIYKDLIMNNEEPIKLIVLIASSMRLLYQVKLLDRKGYNDREIGSILSLNPYRLKYIRQDGKDFDIGELLKKLDELSELDVAIKTGKIDRFRGLELFLMRMGGNY</sequence>
<dbReference type="InterPro" id="IPR048466">
    <property type="entry name" value="DNA_pol3_delta-like_C"/>
</dbReference>
<evidence type="ECO:0000256" key="3">
    <source>
        <dbReference type="ARBA" id="ARBA00022679"/>
    </source>
</evidence>
<dbReference type="Pfam" id="PF06144">
    <property type="entry name" value="DNA_pol3_delta"/>
    <property type="match status" value="1"/>
</dbReference>
<dbReference type="GO" id="GO:0003677">
    <property type="term" value="F:DNA binding"/>
    <property type="evidence" value="ECO:0007669"/>
    <property type="project" value="InterPro"/>
</dbReference>
<dbReference type="NCBIfam" id="TIGR01128">
    <property type="entry name" value="holA"/>
    <property type="match status" value="1"/>
</dbReference>
<keyword evidence="4" id="KW-0548">Nucleotidyltransferase</keyword>
<evidence type="ECO:0000259" key="9">
    <source>
        <dbReference type="Pfam" id="PF06144"/>
    </source>
</evidence>
<evidence type="ECO:0000256" key="6">
    <source>
        <dbReference type="ARBA" id="ARBA00022932"/>
    </source>
</evidence>
<dbReference type="InterPro" id="IPR027417">
    <property type="entry name" value="P-loop_NTPase"/>
</dbReference>
<evidence type="ECO:0000256" key="2">
    <source>
        <dbReference type="ARBA" id="ARBA00017703"/>
    </source>
</evidence>
<name>A0A4R3YV67_9FIRM</name>
<dbReference type="AlphaFoldDB" id="A0A4R3YV67"/>
<dbReference type="Pfam" id="PF21694">
    <property type="entry name" value="DNA_pol3_delta_C"/>
    <property type="match status" value="1"/>
</dbReference>